<organism evidence="1 2">
    <name type="scientific">Streptomyces albospinus</name>
    <dbReference type="NCBI Taxonomy" id="285515"/>
    <lineage>
        <taxon>Bacteria</taxon>
        <taxon>Bacillati</taxon>
        <taxon>Actinomycetota</taxon>
        <taxon>Actinomycetes</taxon>
        <taxon>Kitasatosporales</taxon>
        <taxon>Streptomycetaceae</taxon>
        <taxon>Streptomyces</taxon>
    </lineage>
</organism>
<evidence type="ECO:0000313" key="2">
    <source>
        <dbReference type="Proteomes" id="UP000654471"/>
    </source>
</evidence>
<dbReference type="RefSeq" id="WP_189307233.1">
    <property type="nucleotide sequence ID" value="NZ_BMRP01000045.1"/>
</dbReference>
<name>A0ABQ2VN47_9ACTN</name>
<reference evidence="2" key="1">
    <citation type="journal article" date="2019" name="Int. J. Syst. Evol. Microbiol.">
        <title>The Global Catalogue of Microorganisms (GCM) 10K type strain sequencing project: providing services to taxonomists for standard genome sequencing and annotation.</title>
        <authorList>
            <consortium name="The Broad Institute Genomics Platform"/>
            <consortium name="The Broad Institute Genome Sequencing Center for Infectious Disease"/>
            <person name="Wu L."/>
            <person name="Ma J."/>
        </authorList>
    </citation>
    <scope>NUCLEOTIDE SEQUENCE [LARGE SCALE GENOMIC DNA]</scope>
    <source>
        <strain evidence="2">JCM 3399</strain>
    </source>
</reference>
<dbReference type="Proteomes" id="UP000654471">
    <property type="component" value="Unassembled WGS sequence"/>
</dbReference>
<evidence type="ECO:0000313" key="1">
    <source>
        <dbReference type="EMBL" id="GGU94235.1"/>
    </source>
</evidence>
<evidence type="ECO:0008006" key="3">
    <source>
        <dbReference type="Google" id="ProtNLM"/>
    </source>
</evidence>
<proteinExistence type="predicted"/>
<gene>
    <name evidence="1" type="ORF">GCM10010211_71620</name>
</gene>
<protein>
    <recommendedName>
        <fullName evidence="3">Secreted protein</fullName>
    </recommendedName>
</protein>
<comment type="caution">
    <text evidence="1">The sequence shown here is derived from an EMBL/GenBank/DDBJ whole genome shotgun (WGS) entry which is preliminary data.</text>
</comment>
<sequence>MGVTSAPASADDGVRVTKTTAATSDCAFAVYTPDNRYCFNDPGSYDIGPITGVSRVCVTSGWAVYAWAPNPGERHNSKLQRQSDPCDDYSQVPGNTVVDWVELHP</sequence>
<keyword evidence="2" id="KW-1185">Reference proteome</keyword>
<accession>A0ABQ2VN47</accession>
<dbReference type="EMBL" id="BMRP01000045">
    <property type="protein sequence ID" value="GGU94235.1"/>
    <property type="molecule type" value="Genomic_DNA"/>
</dbReference>